<keyword evidence="3" id="KW-1185">Reference proteome</keyword>
<evidence type="ECO:0000256" key="1">
    <source>
        <dbReference type="SAM" id="MobiDB-lite"/>
    </source>
</evidence>
<dbReference type="AlphaFoldDB" id="A0A7J0F8L3"/>
<dbReference type="EMBL" id="BJWL01000010">
    <property type="protein sequence ID" value="GFY95025.1"/>
    <property type="molecule type" value="Genomic_DNA"/>
</dbReference>
<evidence type="ECO:0000313" key="3">
    <source>
        <dbReference type="Proteomes" id="UP000585474"/>
    </source>
</evidence>
<organism evidence="2 3">
    <name type="scientific">Actinidia rufa</name>
    <dbReference type="NCBI Taxonomy" id="165716"/>
    <lineage>
        <taxon>Eukaryota</taxon>
        <taxon>Viridiplantae</taxon>
        <taxon>Streptophyta</taxon>
        <taxon>Embryophyta</taxon>
        <taxon>Tracheophyta</taxon>
        <taxon>Spermatophyta</taxon>
        <taxon>Magnoliopsida</taxon>
        <taxon>eudicotyledons</taxon>
        <taxon>Gunneridae</taxon>
        <taxon>Pentapetalae</taxon>
        <taxon>asterids</taxon>
        <taxon>Ericales</taxon>
        <taxon>Actinidiaceae</taxon>
        <taxon>Actinidia</taxon>
    </lineage>
</organism>
<name>A0A7J0F8L3_9ERIC</name>
<comment type="caution">
    <text evidence="2">The sequence shown here is derived from an EMBL/GenBank/DDBJ whole genome shotgun (WGS) entry which is preliminary data.</text>
</comment>
<dbReference type="Proteomes" id="UP000585474">
    <property type="component" value="Unassembled WGS sequence"/>
</dbReference>
<gene>
    <name evidence="2" type="ORF">Acr_10g0004100</name>
</gene>
<sequence length="115" mass="12887">MDVPNFGEPHASRQDDSNGIKIIKIEVKTSLVELAEVCRKVAGKVAGKISPPEKLPEKKTPRQQMSHRYVSSRVSSVGPIVPHQQPSQLTSAEYSICYDRIFLQKITEYSFTVTE</sequence>
<protein>
    <submittedName>
        <fullName evidence="2">Uncharacterized protein</fullName>
    </submittedName>
</protein>
<feature type="region of interest" description="Disordered" evidence="1">
    <location>
        <begin position="49"/>
        <end position="84"/>
    </location>
</feature>
<reference evidence="2 3" key="1">
    <citation type="submission" date="2019-07" db="EMBL/GenBank/DDBJ databases">
        <title>De Novo Assembly of kiwifruit Actinidia rufa.</title>
        <authorList>
            <person name="Sugita-Konishi S."/>
            <person name="Sato K."/>
            <person name="Mori E."/>
            <person name="Abe Y."/>
            <person name="Kisaki G."/>
            <person name="Hamano K."/>
            <person name="Suezawa K."/>
            <person name="Otani M."/>
            <person name="Fukuda T."/>
            <person name="Manabe T."/>
            <person name="Gomi K."/>
            <person name="Tabuchi M."/>
            <person name="Akimitsu K."/>
            <person name="Kataoka I."/>
        </authorList>
    </citation>
    <scope>NUCLEOTIDE SEQUENCE [LARGE SCALE GENOMIC DNA]</scope>
    <source>
        <strain evidence="3">cv. Fuchu</strain>
    </source>
</reference>
<proteinExistence type="predicted"/>
<evidence type="ECO:0000313" key="2">
    <source>
        <dbReference type="EMBL" id="GFY95025.1"/>
    </source>
</evidence>
<accession>A0A7J0F8L3</accession>